<reference evidence="2 3" key="1">
    <citation type="journal article" date="2013" name="BMC Genomics">
        <title>Reconstruction of the lipid metabolism for the microalga Monoraphidium neglectum from its genome sequence reveals characteristics suitable for biofuel production.</title>
        <authorList>
            <person name="Bogen C."/>
            <person name="Al-Dilaimi A."/>
            <person name="Albersmeier A."/>
            <person name="Wichmann J."/>
            <person name="Grundmann M."/>
            <person name="Rupp O."/>
            <person name="Lauersen K.J."/>
            <person name="Blifernez-Klassen O."/>
            <person name="Kalinowski J."/>
            <person name="Goesmann A."/>
            <person name="Mussgnug J.H."/>
            <person name="Kruse O."/>
        </authorList>
    </citation>
    <scope>NUCLEOTIDE SEQUENCE [LARGE SCALE GENOMIC DNA]</scope>
    <source>
        <strain evidence="2 3">SAG 48.87</strain>
    </source>
</reference>
<protein>
    <submittedName>
        <fullName evidence="2">Uncharacterized protein</fullName>
    </submittedName>
</protein>
<name>A0A0D2MUU6_9CHLO</name>
<dbReference type="AlphaFoldDB" id="A0A0D2MUU6"/>
<dbReference type="EMBL" id="KK102297">
    <property type="protein sequence ID" value="KIY98135.1"/>
    <property type="molecule type" value="Genomic_DNA"/>
</dbReference>
<dbReference type="GeneID" id="25742704"/>
<organism evidence="2 3">
    <name type="scientific">Monoraphidium neglectum</name>
    <dbReference type="NCBI Taxonomy" id="145388"/>
    <lineage>
        <taxon>Eukaryota</taxon>
        <taxon>Viridiplantae</taxon>
        <taxon>Chlorophyta</taxon>
        <taxon>core chlorophytes</taxon>
        <taxon>Chlorophyceae</taxon>
        <taxon>CS clade</taxon>
        <taxon>Sphaeropleales</taxon>
        <taxon>Selenastraceae</taxon>
        <taxon>Monoraphidium</taxon>
    </lineage>
</organism>
<evidence type="ECO:0000313" key="2">
    <source>
        <dbReference type="EMBL" id="KIY98135.1"/>
    </source>
</evidence>
<evidence type="ECO:0000256" key="1">
    <source>
        <dbReference type="SAM" id="MobiDB-lite"/>
    </source>
</evidence>
<dbReference type="RefSeq" id="XP_013897155.1">
    <property type="nucleotide sequence ID" value="XM_014041701.1"/>
</dbReference>
<accession>A0A0D2MUU6</accession>
<gene>
    <name evidence="2" type="ORF">MNEG_9829</name>
</gene>
<feature type="region of interest" description="Disordered" evidence="1">
    <location>
        <begin position="293"/>
        <end position="319"/>
    </location>
</feature>
<dbReference type="Proteomes" id="UP000054498">
    <property type="component" value="Unassembled WGS sequence"/>
</dbReference>
<evidence type="ECO:0000313" key="3">
    <source>
        <dbReference type="Proteomes" id="UP000054498"/>
    </source>
</evidence>
<feature type="region of interest" description="Disordered" evidence="1">
    <location>
        <begin position="1"/>
        <end position="39"/>
    </location>
</feature>
<dbReference type="KEGG" id="mng:MNEG_9829"/>
<dbReference type="OrthoDB" id="551096at2759"/>
<keyword evidence="3" id="KW-1185">Reference proteome</keyword>
<sequence>MSPGGSIGAISWRRAPAAATPPAPLAGGDGGAPHAGPLPAPLREVPRLLLQAWLGLDEPGQLRVSESDHGLRDTPGARLLIAGTRFAAGDREHAAVALLLASQQQLDAAGGNAPAPPPDAGVVAQMAGTRLHWGSCRGEGARWTGRLFGRSGLRGGAWQSAFHVVPTPAGPVHALLLQLTAEDGGPHGVAAIVKAPGNRWLGDAATRRDFFIDLSAFPRSEALVLPKEGASEEGAAAASAALREPALRLLSALSMRDAWAPLSAAELARAPPPRGAGAAKAAVAVAAKERRAKAAKAGLPRQPELPPPWAEGPPRDKTQVVTLGGDQLAAAAVARLVEWAARQEGRRPLGGPEGLPLA</sequence>
<proteinExistence type="predicted"/>